<keyword evidence="1" id="KW-0812">Transmembrane</keyword>
<protein>
    <recommendedName>
        <fullName evidence="2">MASE6 domain-containing protein</fullName>
    </recommendedName>
</protein>
<feature type="transmembrane region" description="Helical" evidence="1">
    <location>
        <begin position="82"/>
        <end position="100"/>
    </location>
</feature>
<feature type="transmembrane region" description="Helical" evidence="1">
    <location>
        <begin position="51"/>
        <end position="70"/>
    </location>
</feature>
<gene>
    <name evidence="3" type="ORF">TR69_WS6001001377</name>
</gene>
<sequence length="205" mass="23106">MNRLLKNFTDIFKPRASTEEETTRVRFLIVFGSIGFVVFIAYTLINLSIADYPIAALELLLAAIILFSMLTGLSTKRMQPAATIGVLPLFVICLHNFISGGFYETGLLWCYVLPPITVFLVGRHLGFYLHAFFVLTTFVFFLLARTTASFTFLYSEFEYFMFVLTLSFVFVMIWLFQSAADASRSVIGKHLAEIDAKKRTAALAA</sequence>
<keyword evidence="1" id="KW-1133">Transmembrane helix</keyword>
<evidence type="ECO:0000313" key="4">
    <source>
        <dbReference type="Proteomes" id="UP000070457"/>
    </source>
</evidence>
<reference evidence="3 4" key="1">
    <citation type="submission" date="2015-02" db="EMBL/GenBank/DDBJ databases">
        <title>Improved understanding of the partial-nitritation anammox process through 23 genomes representing the majority of the microbial community.</title>
        <authorList>
            <person name="Speth D.R."/>
            <person name="In T Zandt M."/>
            <person name="Guerrero Cruz S."/>
            <person name="Jetten M.S."/>
            <person name="Dutilh B.E."/>
        </authorList>
    </citation>
    <scope>NUCLEOTIDE SEQUENCE [LARGE SCALE GENOMIC DNA]</scope>
    <source>
        <strain evidence="3">OLB20</strain>
    </source>
</reference>
<name>A0A136LWR0_9BACT</name>
<accession>A0A136LWR0</accession>
<dbReference type="STRING" id="1617426.TR69_WS6001001377"/>
<keyword evidence="1" id="KW-0472">Membrane</keyword>
<evidence type="ECO:0000256" key="1">
    <source>
        <dbReference type="SAM" id="Phobius"/>
    </source>
</evidence>
<comment type="caution">
    <text evidence="3">The sequence shown here is derived from an EMBL/GenBank/DDBJ whole genome shotgun (WGS) entry which is preliminary data.</text>
</comment>
<organism evidence="3 4">
    <name type="scientific">candidate division WS6 bacterium OLB20</name>
    <dbReference type="NCBI Taxonomy" id="1617426"/>
    <lineage>
        <taxon>Bacteria</taxon>
        <taxon>Candidatus Dojkabacteria</taxon>
    </lineage>
</organism>
<dbReference type="InterPro" id="IPR048435">
    <property type="entry name" value="MASE6"/>
</dbReference>
<proteinExistence type="predicted"/>
<evidence type="ECO:0000259" key="2">
    <source>
        <dbReference type="Pfam" id="PF20966"/>
    </source>
</evidence>
<feature type="domain" description="MASE6" evidence="2">
    <location>
        <begin position="21"/>
        <end position="177"/>
    </location>
</feature>
<feature type="transmembrane region" description="Helical" evidence="1">
    <location>
        <begin position="25"/>
        <end position="45"/>
    </location>
</feature>
<evidence type="ECO:0000313" key="3">
    <source>
        <dbReference type="EMBL" id="KXK26083.1"/>
    </source>
</evidence>
<feature type="transmembrane region" description="Helical" evidence="1">
    <location>
        <begin position="132"/>
        <end position="153"/>
    </location>
</feature>
<dbReference type="EMBL" id="JYNZ01000005">
    <property type="protein sequence ID" value="KXK26083.1"/>
    <property type="molecule type" value="Genomic_DNA"/>
</dbReference>
<dbReference type="Pfam" id="PF20966">
    <property type="entry name" value="MASE6"/>
    <property type="match status" value="1"/>
</dbReference>
<dbReference type="Proteomes" id="UP000070457">
    <property type="component" value="Unassembled WGS sequence"/>
</dbReference>
<feature type="transmembrane region" description="Helical" evidence="1">
    <location>
        <begin position="159"/>
        <end position="176"/>
    </location>
</feature>
<dbReference type="AlphaFoldDB" id="A0A136LWR0"/>